<accession>A0AB34JPV8</accession>
<sequence>MPPRAPKLPSHVIFSGVAGDHRKLDLASRRSLVEDGPLSVDSAHWILTAVPFLTPSTVTLRLLVFVFLPAFVLDPDLDQAEGCVLFYPALLSFSRLLRRLLAPVPEGLRARRRLAPAAQAHSEAEREAGWSVRRSKLPAPSAP</sequence>
<keyword evidence="3" id="KW-1185">Reference proteome</keyword>
<evidence type="ECO:0000313" key="3">
    <source>
        <dbReference type="Proteomes" id="UP001515480"/>
    </source>
</evidence>
<evidence type="ECO:0000256" key="1">
    <source>
        <dbReference type="SAM" id="MobiDB-lite"/>
    </source>
</evidence>
<dbReference type="EMBL" id="JBGBPQ010000006">
    <property type="protein sequence ID" value="KAL1522728.1"/>
    <property type="molecule type" value="Genomic_DNA"/>
</dbReference>
<dbReference type="AlphaFoldDB" id="A0AB34JPV8"/>
<dbReference type="Proteomes" id="UP001515480">
    <property type="component" value="Unassembled WGS sequence"/>
</dbReference>
<proteinExistence type="predicted"/>
<comment type="caution">
    <text evidence="2">The sequence shown here is derived from an EMBL/GenBank/DDBJ whole genome shotgun (WGS) entry which is preliminary data.</text>
</comment>
<evidence type="ECO:0000313" key="2">
    <source>
        <dbReference type="EMBL" id="KAL1522728.1"/>
    </source>
</evidence>
<protein>
    <submittedName>
        <fullName evidence="2">Uncharacterized protein</fullName>
    </submittedName>
</protein>
<reference evidence="2 3" key="1">
    <citation type="journal article" date="2024" name="Science">
        <title>Giant polyketide synthase enzymes in the biosynthesis of giant marine polyether toxins.</title>
        <authorList>
            <person name="Fallon T.R."/>
            <person name="Shende V.V."/>
            <person name="Wierzbicki I.H."/>
            <person name="Pendleton A.L."/>
            <person name="Watervoot N.F."/>
            <person name="Auber R.P."/>
            <person name="Gonzalez D.J."/>
            <person name="Wisecaver J.H."/>
            <person name="Moore B.S."/>
        </authorList>
    </citation>
    <scope>NUCLEOTIDE SEQUENCE [LARGE SCALE GENOMIC DNA]</scope>
    <source>
        <strain evidence="2 3">12B1</strain>
    </source>
</reference>
<feature type="region of interest" description="Disordered" evidence="1">
    <location>
        <begin position="118"/>
        <end position="143"/>
    </location>
</feature>
<name>A0AB34JPV8_PRYPA</name>
<organism evidence="2 3">
    <name type="scientific">Prymnesium parvum</name>
    <name type="common">Toxic golden alga</name>
    <dbReference type="NCBI Taxonomy" id="97485"/>
    <lineage>
        <taxon>Eukaryota</taxon>
        <taxon>Haptista</taxon>
        <taxon>Haptophyta</taxon>
        <taxon>Prymnesiophyceae</taxon>
        <taxon>Prymnesiales</taxon>
        <taxon>Prymnesiaceae</taxon>
        <taxon>Prymnesium</taxon>
    </lineage>
</organism>
<gene>
    <name evidence="2" type="ORF">AB1Y20_017703</name>
</gene>